<dbReference type="PANTHER" id="PTHR27003:SF312">
    <property type="entry name" value="RECEPTOR-LIKE PROTEIN KINASE FERONIA"/>
    <property type="match status" value="1"/>
</dbReference>
<evidence type="ECO:0000256" key="7">
    <source>
        <dbReference type="ARBA" id="ARBA00022840"/>
    </source>
</evidence>
<dbReference type="PANTHER" id="PTHR27003">
    <property type="entry name" value="OS07G0166700 PROTEIN"/>
    <property type="match status" value="1"/>
</dbReference>
<accession>A0A6A2ZE43</accession>
<dbReference type="Proteomes" id="UP000436088">
    <property type="component" value="Unassembled WGS sequence"/>
</dbReference>
<evidence type="ECO:0000256" key="6">
    <source>
        <dbReference type="ARBA" id="ARBA00022741"/>
    </source>
</evidence>
<keyword evidence="8" id="KW-1133">Transmembrane helix</keyword>
<comment type="subcellular location">
    <subcellularLocation>
        <location evidence="1">Membrane</location>
        <topology evidence="1">Single-pass type I membrane protein</topology>
    </subcellularLocation>
</comment>
<dbReference type="PROSITE" id="PS50011">
    <property type="entry name" value="PROTEIN_KINASE_DOM"/>
    <property type="match status" value="1"/>
</dbReference>
<evidence type="ECO:0000256" key="4">
    <source>
        <dbReference type="ARBA" id="ARBA00022692"/>
    </source>
</evidence>
<dbReference type="Pfam" id="PF07714">
    <property type="entry name" value="PK_Tyr_Ser-Thr"/>
    <property type="match status" value="1"/>
</dbReference>
<keyword evidence="3" id="KW-0808">Transferase</keyword>
<evidence type="ECO:0000313" key="12">
    <source>
        <dbReference type="EMBL" id="KAE8690128.1"/>
    </source>
</evidence>
<dbReference type="SMART" id="SM00220">
    <property type="entry name" value="S_TKc"/>
    <property type="match status" value="1"/>
</dbReference>
<dbReference type="Gene3D" id="2.60.120.430">
    <property type="entry name" value="Galactose-binding lectin"/>
    <property type="match status" value="1"/>
</dbReference>
<dbReference type="InterPro" id="IPR000719">
    <property type="entry name" value="Prot_kinase_dom"/>
</dbReference>
<evidence type="ECO:0000256" key="1">
    <source>
        <dbReference type="ARBA" id="ARBA00004479"/>
    </source>
</evidence>
<keyword evidence="9" id="KW-0472">Membrane</keyword>
<evidence type="ECO:0000259" key="11">
    <source>
        <dbReference type="PROSITE" id="PS50011"/>
    </source>
</evidence>
<proteinExistence type="predicted"/>
<gene>
    <name evidence="12" type="ORF">F3Y22_tig00110926pilonHSYRG00109</name>
</gene>
<keyword evidence="2" id="KW-0418">Kinase</keyword>
<keyword evidence="6" id="KW-0547">Nucleotide-binding</keyword>
<dbReference type="InterPro" id="IPR045272">
    <property type="entry name" value="ANXUR1/2-like"/>
</dbReference>
<evidence type="ECO:0000256" key="9">
    <source>
        <dbReference type="ARBA" id="ARBA00023136"/>
    </source>
</evidence>
<evidence type="ECO:0000256" key="2">
    <source>
        <dbReference type="ARBA" id="ARBA00022527"/>
    </source>
</evidence>
<dbReference type="InterPro" id="IPR011009">
    <property type="entry name" value="Kinase-like_dom_sf"/>
</dbReference>
<dbReference type="Pfam" id="PF12819">
    <property type="entry name" value="Malectin_like"/>
    <property type="match status" value="1"/>
</dbReference>
<keyword evidence="7" id="KW-0067">ATP-binding</keyword>
<keyword evidence="10" id="KW-0325">Glycoprotein</keyword>
<dbReference type="InterPro" id="IPR001245">
    <property type="entry name" value="Ser-Thr/Tyr_kinase_cat_dom"/>
</dbReference>
<dbReference type="PROSITE" id="PS00108">
    <property type="entry name" value="PROTEIN_KINASE_ST"/>
    <property type="match status" value="1"/>
</dbReference>
<dbReference type="Gene3D" id="1.10.510.10">
    <property type="entry name" value="Transferase(Phosphotransferase) domain 1"/>
    <property type="match status" value="1"/>
</dbReference>
<evidence type="ECO:0000313" key="13">
    <source>
        <dbReference type="Proteomes" id="UP000436088"/>
    </source>
</evidence>
<evidence type="ECO:0000256" key="10">
    <source>
        <dbReference type="ARBA" id="ARBA00023180"/>
    </source>
</evidence>
<evidence type="ECO:0000256" key="8">
    <source>
        <dbReference type="ARBA" id="ARBA00022989"/>
    </source>
</evidence>
<organism evidence="12 13">
    <name type="scientific">Hibiscus syriacus</name>
    <name type="common">Rose of Sharon</name>
    <dbReference type="NCBI Taxonomy" id="106335"/>
    <lineage>
        <taxon>Eukaryota</taxon>
        <taxon>Viridiplantae</taxon>
        <taxon>Streptophyta</taxon>
        <taxon>Embryophyta</taxon>
        <taxon>Tracheophyta</taxon>
        <taxon>Spermatophyta</taxon>
        <taxon>Magnoliopsida</taxon>
        <taxon>eudicotyledons</taxon>
        <taxon>Gunneridae</taxon>
        <taxon>Pentapetalae</taxon>
        <taxon>rosids</taxon>
        <taxon>malvids</taxon>
        <taxon>Malvales</taxon>
        <taxon>Malvaceae</taxon>
        <taxon>Malvoideae</taxon>
        <taxon>Hibiscus</taxon>
    </lineage>
</organism>
<comment type="caution">
    <text evidence="12">The sequence shown here is derived from an EMBL/GenBank/DDBJ whole genome shotgun (WGS) entry which is preliminary data.</text>
</comment>
<keyword evidence="5" id="KW-0732">Signal</keyword>
<keyword evidence="4" id="KW-0812">Transmembrane</keyword>
<dbReference type="EMBL" id="VEPZ02001162">
    <property type="protein sequence ID" value="KAE8690128.1"/>
    <property type="molecule type" value="Genomic_DNA"/>
</dbReference>
<protein>
    <submittedName>
        <fullName evidence="12">Receptor-like protein kinase FERONIA</fullName>
    </submittedName>
</protein>
<dbReference type="GO" id="GO:0004674">
    <property type="term" value="F:protein serine/threonine kinase activity"/>
    <property type="evidence" value="ECO:0007669"/>
    <property type="project" value="UniProtKB-KW"/>
</dbReference>
<dbReference type="InterPro" id="IPR008271">
    <property type="entry name" value="Ser/Thr_kinase_AS"/>
</dbReference>
<dbReference type="GO" id="GO:0005886">
    <property type="term" value="C:plasma membrane"/>
    <property type="evidence" value="ECO:0007669"/>
    <property type="project" value="TreeGrafter"/>
</dbReference>
<keyword evidence="13" id="KW-1185">Reference proteome</keyword>
<dbReference type="Gene3D" id="3.30.200.20">
    <property type="entry name" value="Phosphorylase Kinase, domain 1"/>
    <property type="match status" value="1"/>
</dbReference>
<dbReference type="InterPro" id="IPR024788">
    <property type="entry name" value="Malectin-like_Carb-bd_dom"/>
</dbReference>
<feature type="domain" description="Protein kinase" evidence="11">
    <location>
        <begin position="287"/>
        <end position="577"/>
    </location>
</feature>
<dbReference type="SUPFAM" id="SSF56112">
    <property type="entry name" value="Protein kinase-like (PK-like)"/>
    <property type="match status" value="1"/>
</dbReference>
<name>A0A6A2ZE43_HIBSY</name>
<evidence type="ECO:0000256" key="5">
    <source>
        <dbReference type="ARBA" id="ARBA00022729"/>
    </source>
</evidence>
<evidence type="ECO:0000256" key="3">
    <source>
        <dbReference type="ARBA" id="ARBA00022679"/>
    </source>
</evidence>
<sequence>MALRPTLHPTTTAEIGLAMMMIDILMPLLLHPLLPSAAASPPRAFIIKEFVITVGNKRMLDVTFAPSPNSFTFVNGIEVVPMPANLYTGSPDPLVGSDNSFFEPDDSTALEIAYRLNVGGRDVLNVDDSGMFQTWYQDDDYIFGAASGVASKQPDATVKYTQATPAYTAPETVYKTSRSMGPKASINMNYNLTWLFTADSCHGCYWCNGIPIYEDYVVWVPQSDIDLWVAMHPQTRQNPVFYDAILNGLEIFKLNNSDGSLAAPNPRPEMVLTIPKLKQKQPKKGKFFKRKRVVMGATSRWLRQRVQWSHPGIQDEVAIKRLHSKSHQGENEFWAEIKMLSQLRYIKLVSLIGYCDEDNEMILAYDYMVNGTLRHHLYNNDHIPLPWKQRLKISIGEARGLEYLHSGAVQRIIHRDVKTTNILLDETWVAKVSNFGLSKMSPILLENVPITTMVKGTFGYMDPEYFQRLRLTEKSDVYSYGVMLFEVLYARPAVNVSLEYDQIGLAGWALKCAENDAIEQIIDPYLKDDVGVERPNMGDVVGMLEFALQLQEAAEAKSTVVEVGDTIDRPQTIDEAV</sequence>
<dbReference type="GO" id="GO:0004714">
    <property type="term" value="F:transmembrane receptor protein tyrosine kinase activity"/>
    <property type="evidence" value="ECO:0007669"/>
    <property type="project" value="InterPro"/>
</dbReference>
<dbReference type="GO" id="GO:0009506">
    <property type="term" value="C:plasmodesma"/>
    <property type="evidence" value="ECO:0007669"/>
    <property type="project" value="TreeGrafter"/>
</dbReference>
<dbReference type="GO" id="GO:0005524">
    <property type="term" value="F:ATP binding"/>
    <property type="evidence" value="ECO:0007669"/>
    <property type="project" value="UniProtKB-KW"/>
</dbReference>
<dbReference type="AlphaFoldDB" id="A0A6A2ZE43"/>
<reference evidence="12" key="1">
    <citation type="submission" date="2019-09" db="EMBL/GenBank/DDBJ databases">
        <title>Draft genome information of white flower Hibiscus syriacus.</title>
        <authorList>
            <person name="Kim Y.-M."/>
        </authorList>
    </citation>
    <scope>NUCLEOTIDE SEQUENCE [LARGE SCALE GENOMIC DNA]</scope>
    <source>
        <strain evidence="12">YM2019G1</strain>
    </source>
</reference>
<keyword evidence="2" id="KW-0723">Serine/threonine-protein kinase</keyword>